<sequence length="311" mass="36656">MSCSKPLPPFTFDLLYFLDRNQLERFSIVCRPLKNFIDRYFRSKPYRVFRQLCIRGGSYALVHNSHVQWHPNREDYSAQQFLAGQTWKFDDARDYTYYSFAEMRPYLGLTVRIKKLTLMVVGDSTYSPEHIAEMEAIAFLWRDGDIKIRNAKEHGAPIVAEDFLPILNSATILQCRELKMYKAHFSFKDYKILYTVQVIRLIYERIYYERIDPTHIAQFLEHPGVKPVVCVVHNQRASIANVLDHLCKVFSSGVVSNPYKVVFSLYQDDLIKFRETNKTSGEKLELKKRIPIAYERIDLNYNDYTLERSSI</sequence>
<dbReference type="EMBL" id="JAKKPZ010000194">
    <property type="protein sequence ID" value="KAI1699041.1"/>
    <property type="molecule type" value="Genomic_DNA"/>
</dbReference>
<gene>
    <name evidence="1" type="ORF">DdX_17560</name>
</gene>
<evidence type="ECO:0008006" key="3">
    <source>
        <dbReference type="Google" id="ProtNLM"/>
    </source>
</evidence>
<keyword evidence="2" id="KW-1185">Reference proteome</keyword>
<comment type="caution">
    <text evidence="1">The sequence shown here is derived from an EMBL/GenBank/DDBJ whole genome shotgun (WGS) entry which is preliminary data.</text>
</comment>
<protein>
    <recommendedName>
        <fullName evidence="3">F-box domain-containing protein</fullName>
    </recommendedName>
</protein>
<name>A0AAD4MM65_9BILA</name>
<evidence type="ECO:0000313" key="1">
    <source>
        <dbReference type="EMBL" id="KAI1699041.1"/>
    </source>
</evidence>
<dbReference type="AlphaFoldDB" id="A0AAD4MM65"/>
<accession>A0AAD4MM65</accession>
<evidence type="ECO:0000313" key="2">
    <source>
        <dbReference type="Proteomes" id="UP001201812"/>
    </source>
</evidence>
<proteinExistence type="predicted"/>
<dbReference type="Proteomes" id="UP001201812">
    <property type="component" value="Unassembled WGS sequence"/>
</dbReference>
<organism evidence="1 2">
    <name type="scientific">Ditylenchus destructor</name>
    <dbReference type="NCBI Taxonomy" id="166010"/>
    <lineage>
        <taxon>Eukaryota</taxon>
        <taxon>Metazoa</taxon>
        <taxon>Ecdysozoa</taxon>
        <taxon>Nematoda</taxon>
        <taxon>Chromadorea</taxon>
        <taxon>Rhabditida</taxon>
        <taxon>Tylenchina</taxon>
        <taxon>Tylenchomorpha</taxon>
        <taxon>Sphaerularioidea</taxon>
        <taxon>Anguinidae</taxon>
        <taxon>Anguininae</taxon>
        <taxon>Ditylenchus</taxon>
    </lineage>
</organism>
<reference evidence="1" key="1">
    <citation type="submission" date="2022-01" db="EMBL/GenBank/DDBJ databases">
        <title>Genome Sequence Resource for Two Populations of Ditylenchus destructor, the Migratory Endoparasitic Phytonematode.</title>
        <authorList>
            <person name="Zhang H."/>
            <person name="Lin R."/>
            <person name="Xie B."/>
        </authorList>
    </citation>
    <scope>NUCLEOTIDE SEQUENCE</scope>
    <source>
        <strain evidence="1">BazhouSP</strain>
    </source>
</reference>